<feature type="chain" id="PRO_5004000092" evidence="1">
    <location>
        <begin position="24"/>
        <end position="66"/>
    </location>
</feature>
<accession>L9KQG7</accession>
<dbReference type="STRING" id="246437.L9KQG7"/>
<evidence type="ECO:0000313" key="3">
    <source>
        <dbReference type="Proteomes" id="UP000011518"/>
    </source>
</evidence>
<dbReference type="AlphaFoldDB" id="L9KQG7"/>
<keyword evidence="1" id="KW-0732">Signal</keyword>
<keyword evidence="3" id="KW-1185">Reference proteome</keyword>
<reference evidence="3" key="2">
    <citation type="journal article" date="2013" name="Nat. Commun.">
        <title>Genome of the Chinese tree shrew.</title>
        <authorList>
            <person name="Fan Y."/>
            <person name="Huang Z.Y."/>
            <person name="Cao C.C."/>
            <person name="Chen C.S."/>
            <person name="Chen Y.X."/>
            <person name="Fan D.D."/>
            <person name="He J."/>
            <person name="Hou H.L."/>
            <person name="Hu L."/>
            <person name="Hu X.T."/>
            <person name="Jiang X.T."/>
            <person name="Lai R."/>
            <person name="Lang Y.S."/>
            <person name="Liang B."/>
            <person name="Liao S.G."/>
            <person name="Mu D."/>
            <person name="Ma Y.Y."/>
            <person name="Niu Y.Y."/>
            <person name="Sun X.Q."/>
            <person name="Xia J.Q."/>
            <person name="Xiao J."/>
            <person name="Xiong Z.Q."/>
            <person name="Xu L."/>
            <person name="Yang L."/>
            <person name="Zhang Y."/>
            <person name="Zhao W."/>
            <person name="Zhao X.D."/>
            <person name="Zheng Y.T."/>
            <person name="Zhou J.M."/>
            <person name="Zhu Y.B."/>
            <person name="Zhang G.J."/>
            <person name="Wang J."/>
            <person name="Yao Y.G."/>
        </authorList>
    </citation>
    <scope>NUCLEOTIDE SEQUENCE [LARGE SCALE GENOMIC DNA]</scope>
</reference>
<sequence>MHRLVFVYTLVCANFCSYRGTSATPQSASIKALRHANLRRDALQMFPIAVTVVGYDMAIASLSKDQ</sequence>
<dbReference type="Proteomes" id="UP000011518">
    <property type="component" value="Unassembled WGS sequence"/>
</dbReference>
<evidence type="ECO:0000256" key="1">
    <source>
        <dbReference type="SAM" id="SignalP"/>
    </source>
</evidence>
<gene>
    <name evidence="2" type="ORF">TREES_T100014023</name>
</gene>
<organism evidence="2 3">
    <name type="scientific">Tupaia chinensis</name>
    <name type="common">Chinese tree shrew</name>
    <name type="synonym">Tupaia belangeri chinensis</name>
    <dbReference type="NCBI Taxonomy" id="246437"/>
    <lineage>
        <taxon>Eukaryota</taxon>
        <taxon>Metazoa</taxon>
        <taxon>Chordata</taxon>
        <taxon>Craniata</taxon>
        <taxon>Vertebrata</taxon>
        <taxon>Euteleostomi</taxon>
        <taxon>Mammalia</taxon>
        <taxon>Eutheria</taxon>
        <taxon>Euarchontoglires</taxon>
        <taxon>Scandentia</taxon>
        <taxon>Tupaiidae</taxon>
        <taxon>Tupaia</taxon>
    </lineage>
</organism>
<reference evidence="3" key="1">
    <citation type="submission" date="2012-07" db="EMBL/GenBank/DDBJ databases">
        <title>Genome of the Chinese tree shrew, a rising model animal genetically related to primates.</title>
        <authorList>
            <person name="Zhang G."/>
            <person name="Fan Y."/>
            <person name="Yao Y."/>
            <person name="Huang Z."/>
        </authorList>
    </citation>
    <scope>NUCLEOTIDE SEQUENCE [LARGE SCALE GENOMIC DNA]</scope>
</reference>
<dbReference type="EMBL" id="KB320705">
    <property type="protein sequence ID" value="ELW64958.1"/>
    <property type="molecule type" value="Genomic_DNA"/>
</dbReference>
<dbReference type="InParanoid" id="L9KQG7"/>
<feature type="signal peptide" evidence="1">
    <location>
        <begin position="1"/>
        <end position="23"/>
    </location>
</feature>
<evidence type="ECO:0000313" key="2">
    <source>
        <dbReference type="EMBL" id="ELW64958.1"/>
    </source>
</evidence>
<proteinExistence type="predicted"/>
<name>L9KQG7_TUPCH</name>
<protein>
    <submittedName>
        <fullName evidence="2">Platelet-derived growth factor D</fullName>
    </submittedName>
</protein>